<dbReference type="EMBL" id="JBFRUW010000049">
    <property type="protein sequence ID" value="MFA0569288.1"/>
    <property type="molecule type" value="Genomic_DNA"/>
</dbReference>
<dbReference type="Gene3D" id="3.30.830.10">
    <property type="entry name" value="Metalloenzyme, LuxS/M16 peptidase-like"/>
    <property type="match status" value="1"/>
</dbReference>
<dbReference type="Proteomes" id="UP001570417">
    <property type="component" value="Unassembled WGS sequence"/>
</dbReference>
<proteinExistence type="predicted"/>
<dbReference type="RefSeq" id="WP_372266420.1">
    <property type="nucleotide sequence ID" value="NZ_JBFRUW010000049.1"/>
</dbReference>
<accession>A0ABV4ND78</accession>
<protein>
    <recommendedName>
        <fullName evidence="3">Type II and III secretion system protein</fullName>
    </recommendedName>
</protein>
<gene>
    <name evidence="1" type="ORF">AB4566_13525</name>
</gene>
<evidence type="ECO:0008006" key="3">
    <source>
        <dbReference type="Google" id="ProtNLM"/>
    </source>
</evidence>
<sequence length="382" mass="43013">MLRISTPTLYTASLANQLLTRISSVSRRTASLTSLLVLALLPQTSVAKQNSNLWFEPVDIALPRQMDTGLLTDNLRYTLMPTDHTGVAVQITTAVNPSLPIILNFETEQQAFDSMDELKNKIEQVSTNDQDVSLVIVGDFRTGKLKRTLYKTFSDNNGYIEIEREHSQSIANSSAPNFEELTINVVKSATSISMTVLSHVDLEDSKKAQREKLTREISNRSLTHRLEQAYQDKQIMFTSVDTSEVVVFDEQIMTTTIVELNSEMDINNAYLVMQEAVEDIVNIGITRNEFKQELVNIRVALKEELDQTLLQTASDISLSVINQDVYIQPSDKLMFFDYHIAHMSETDVNETLHQVWAEGSSVHVSKGKNEEFDSALNLSLSK</sequence>
<comment type="caution">
    <text evidence="1">The sequence shown here is derived from an EMBL/GenBank/DDBJ whole genome shotgun (WGS) entry which is preliminary data.</text>
</comment>
<organism evidence="1 2">
    <name type="scientific">Vibrio gallaecicus</name>
    <dbReference type="NCBI Taxonomy" id="552386"/>
    <lineage>
        <taxon>Bacteria</taxon>
        <taxon>Pseudomonadati</taxon>
        <taxon>Pseudomonadota</taxon>
        <taxon>Gammaproteobacteria</taxon>
        <taxon>Vibrionales</taxon>
        <taxon>Vibrionaceae</taxon>
        <taxon>Vibrio</taxon>
    </lineage>
</organism>
<reference evidence="1 2" key="1">
    <citation type="journal article" date="2024" name="ISME J.">
        <title>Tailless and filamentous prophages are predominant in marine Vibrio.</title>
        <authorList>
            <person name="Steensen K."/>
            <person name="Seneca J."/>
            <person name="Bartlau N."/>
            <person name="Yu X.A."/>
            <person name="Hussain F.A."/>
            <person name="Polz M.F."/>
        </authorList>
    </citation>
    <scope>NUCLEOTIDE SEQUENCE [LARGE SCALE GENOMIC DNA]</scope>
    <source>
        <strain evidence="1 2">10N.222.51.A1</strain>
    </source>
</reference>
<keyword evidence="2" id="KW-1185">Reference proteome</keyword>
<evidence type="ECO:0000313" key="1">
    <source>
        <dbReference type="EMBL" id="MFA0569288.1"/>
    </source>
</evidence>
<name>A0ABV4ND78_9VIBR</name>
<evidence type="ECO:0000313" key="2">
    <source>
        <dbReference type="Proteomes" id="UP001570417"/>
    </source>
</evidence>